<dbReference type="InterPro" id="IPR050179">
    <property type="entry name" value="Trans_hexapeptide_repeat"/>
</dbReference>
<feature type="binding site" evidence="3">
    <location>
        <position position="169"/>
    </location>
    <ligand>
        <name>acetyl-CoA</name>
        <dbReference type="ChEBI" id="CHEBI:57288"/>
    </ligand>
</feature>
<accession>A0A1M6CKF4</accession>
<dbReference type="InterPro" id="IPR020019">
    <property type="entry name" value="AcTrfase_PglD-like"/>
</dbReference>
<feature type="domain" description="PglD N-terminal" evidence="4">
    <location>
        <begin position="5"/>
        <end position="74"/>
    </location>
</feature>
<dbReference type="Gene3D" id="2.160.10.10">
    <property type="entry name" value="Hexapeptide repeat proteins"/>
    <property type="match status" value="2"/>
</dbReference>
<organism evidence="5 6">
    <name type="scientific">Flavobacterium haoranii</name>
    <dbReference type="NCBI Taxonomy" id="683124"/>
    <lineage>
        <taxon>Bacteria</taxon>
        <taxon>Pseudomonadati</taxon>
        <taxon>Bacteroidota</taxon>
        <taxon>Flavobacteriia</taxon>
        <taxon>Flavobacteriales</taxon>
        <taxon>Flavobacteriaceae</taxon>
        <taxon>Flavobacterium</taxon>
    </lineage>
</organism>
<gene>
    <name evidence="5" type="ORF">SAMN05444337_0400</name>
</gene>
<name>A0A1M6CKF4_9FLAO</name>
<dbReference type="GO" id="GO:0016746">
    <property type="term" value="F:acyltransferase activity"/>
    <property type="evidence" value="ECO:0007669"/>
    <property type="project" value="UniProtKB-KW"/>
</dbReference>
<dbReference type="PANTHER" id="PTHR43300:SF7">
    <property type="entry name" value="UDP-N-ACETYLBACILLOSAMINE N-ACETYLTRANSFERASE"/>
    <property type="match status" value="1"/>
</dbReference>
<feature type="binding site" evidence="3">
    <location>
        <begin position="34"/>
        <end position="35"/>
    </location>
    <ligand>
        <name>substrate</name>
    </ligand>
</feature>
<keyword evidence="6" id="KW-1185">Reference proteome</keyword>
<evidence type="ECO:0000256" key="2">
    <source>
        <dbReference type="PIRSR" id="PIRSR620019-1"/>
    </source>
</evidence>
<sequence length="210" mass="23266">MIKVLAIIGSGHLGQQIAYYAISDGHFDKVVFFDDYNTDSYIKGHKILGTTCNVLNEYKKGNFTDLIIGIGYKHMLKRKLFFEKFKNIIPFASIIHSSCWVDKTAIIEEGCVIYPGCIIEPNVLIKSNTILNISCSIAHDSIIGSHSFFSPRVAIAGFVKSNECCIFGINSLVIDNINITDNVQLGAGTVVISNVDKKGLYVGNPHRYIR</sequence>
<evidence type="ECO:0000256" key="1">
    <source>
        <dbReference type="ARBA" id="ARBA00007274"/>
    </source>
</evidence>
<proteinExistence type="inferred from homology"/>
<evidence type="ECO:0000313" key="5">
    <source>
        <dbReference type="EMBL" id="SHI61403.1"/>
    </source>
</evidence>
<dbReference type="AlphaFoldDB" id="A0A1M6CKF4"/>
<dbReference type="InterPro" id="IPR041561">
    <property type="entry name" value="PglD_N"/>
</dbReference>
<keyword evidence="5" id="KW-0808">Transferase</keyword>
<protein>
    <submittedName>
        <fullName evidence="5">Sugar O-acyltransferase, sialic acid O-acetyltransferase NeuD family</fullName>
    </submittedName>
</protein>
<dbReference type="SUPFAM" id="SSF51161">
    <property type="entry name" value="Trimeric LpxA-like enzymes"/>
    <property type="match status" value="1"/>
</dbReference>
<dbReference type="Proteomes" id="UP000184232">
    <property type="component" value="Unassembled WGS sequence"/>
</dbReference>
<reference evidence="5 6" key="1">
    <citation type="submission" date="2016-11" db="EMBL/GenBank/DDBJ databases">
        <authorList>
            <person name="Jaros S."/>
            <person name="Januszkiewicz K."/>
            <person name="Wedrychowicz H."/>
        </authorList>
    </citation>
    <scope>NUCLEOTIDE SEQUENCE [LARGE SCALE GENOMIC DNA]</scope>
    <source>
        <strain evidence="5 6">DSM 22807</strain>
    </source>
</reference>
<dbReference type="PANTHER" id="PTHR43300">
    <property type="entry name" value="ACETYLTRANSFERASE"/>
    <property type="match status" value="1"/>
</dbReference>
<feature type="active site" description="Proton acceptor" evidence="2">
    <location>
        <position position="139"/>
    </location>
</feature>
<evidence type="ECO:0000313" key="6">
    <source>
        <dbReference type="Proteomes" id="UP000184232"/>
    </source>
</evidence>
<feature type="site" description="Increases basicity of active site His" evidence="2">
    <location>
        <position position="140"/>
    </location>
</feature>
<dbReference type="CDD" id="cd03360">
    <property type="entry name" value="LbH_AT_putative"/>
    <property type="match status" value="1"/>
</dbReference>
<dbReference type="STRING" id="683124.SAMN05444337_0400"/>
<comment type="similarity">
    <text evidence="1">Belongs to the transferase hexapeptide repeat family.</text>
</comment>
<dbReference type="Gene3D" id="3.40.50.20">
    <property type="match status" value="1"/>
</dbReference>
<dbReference type="InterPro" id="IPR011004">
    <property type="entry name" value="Trimer_LpxA-like_sf"/>
</dbReference>
<evidence type="ECO:0000259" key="4">
    <source>
        <dbReference type="Pfam" id="PF17836"/>
    </source>
</evidence>
<keyword evidence="5" id="KW-0012">Acyltransferase</keyword>
<dbReference type="Pfam" id="PF17836">
    <property type="entry name" value="PglD_N"/>
    <property type="match status" value="1"/>
</dbReference>
<evidence type="ECO:0000256" key="3">
    <source>
        <dbReference type="PIRSR" id="PIRSR620019-2"/>
    </source>
</evidence>
<dbReference type="EMBL" id="FQZH01000001">
    <property type="protein sequence ID" value="SHI61403.1"/>
    <property type="molecule type" value="Genomic_DNA"/>
</dbReference>